<keyword evidence="9 12" id="KW-1133">Transmembrane helix</keyword>
<accession>A0A381XIN9</accession>
<gene>
    <name evidence="14" type="ORF">METZ01_LOCUS117185</name>
</gene>
<evidence type="ECO:0000259" key="13">
    <source>
        <dbReference type="PROSITE" id="PS50857"/>
    </source>
</evidence>
<dbReference type="InterPro" id="IPR045187">
    <property type="entry name" value="CcO_II"/>
</dbReference>
<evidence type="ECO:0000256" key="10">
    <source>
        <dbReference type="ARBA" id="ARBA00023008"/>
    </source>
</evidence>
<evidence type="ECO:0000256" key="12">
    <source>
        <dbReference type="SAM" id="Phobius"/>
    </source>
</evidence>
<dbReference type="PANTHER" id="PTHR22888">
    <property type="entry name" value="CYTOCHROME C OXIDASE, SUBUNIT II"/>
    <property type="match status" value="1"/>
</dbReference>
<name>A0A381XIN9_9ZZZZ</name>
<protein>
    <recommendedName>
        <fullName evidence="3">cytochrome-c oxidase</fullName>
        <ecNumber evidence="3">7.1.1.9</ecNumber>
    </recommendedName>
</protein>
<keyword evidence="11 12" id="KW-0472">Membrane</keyword>
<evidence type="ECO:0000256" key="7">
    <source>
        <dbReference type="ARBA" id="ARBA00022967"/>
    </source>
</evidence>
<dbReference type="InterPro" id="IPR036257">
    <property type="entry name" value="Cyt_c_oxidase_su2_TM_sf"/>
</dbReference>
<evidence type="ECO:0000256" key="2">
    <source>
        <dbReference type="ARBA" id="ARBA00007866"/>
    </source>
</evidence>
<keyword evidence="8" id="KW-0249">Electron transport</keyword>
<dbReference type="GO" id="GO:0042773">
    <property type="term" value="P:ATP synthesis coupled electron transport"/>
    <property type="evidence" value="ECO:0007669"/>
    <property type="project" value="TreeGrafter"/>
</dbReference>
<keyword evidence="10" id="KW-0186">Copper</keyword>
<dbReference type="EC" id="7.1.1.9" evidence="3"/>
<dbReference type="PROSITE" id="PS00078">
    <property type="entry name" value="COX2"/>
    <property type="match status" value="1"/>
</dbReference>
<dbReference type="EMBL" id="UINC01015240">
    <property type="protein sequence ID" value="SVA64331.1"/>
    <property type="molecule type" value="Genomic_DNA"/>
</dbReference>
<sequence>MDLLSGIIKAFSFPEVVSQDGGEIDGLIIAVHLLMLVLFVGWIIYYFVALWKFRATNNPKADYKGVKSKTITNSIEGAVIASELVLVVVAIYFWNFYVNKPTDYSEASVVRVTAEQFAWNARYPGADGKLGAQSKTLVSAANPFGTDKSKPYWEDDVEVLKSDIVVPMIKNEDGTHKSVTIDLTSTDVIHCFKVLPLRVCQDVIPGMRIPIHFRPVKVGRYQITCAQLCGDGHARMKGAVKVVDEAAWNEWYKAEVEKKKPAAEKPTATTATDDKA</sequence>
<feature type="transmembrane region" description="Helical" evidence="12">
    <location>
        <begin position="74"/>
        <end position="94"/>
    </location>
</feature>
<evidence type="ECO:0000256" key="8">
    <source>
        <dbReference type="ARBA" id="ARBA00022982"/>
    </source>
</evidence>
<dbReference type="InterPro" id="IPR001505">
    <property type="entry name" value="Copper_CuA"/>
</dbReference>
<dbReference type="GO" id="GO:0005507">
    <property type="term" value="F:copper ion binding"/>
    <property type="evidence" value="ECO:0007669"/>
    <property type="project" value="InterPro"/>
</dbReference>
<keyword evidence="6" id="KW-0479">Metal-binding</keyword>
<evidence type="ECO:0000256" key="4">
    <source>
        <dbReference type="ARBA" id="ARBA00022448"/>
    </source>
</evidence>
<keyword evidence="4" id="KW-0813">Transport</keyword>
<feature type="domain" description="Cytochrome oxidase subunit II copper A binding" evidence="13">
    <location>
        <begin position="105"/>
        <end position="254"/>
    </location>
</feature>
<organism evidence="14">
    <name type="scientific">marine metagenome</name>
    <dbReference type="NCBI Taxonomy" id="408172"/>
    <lineage>
        <taxon>unclassified sequences</taxon>
        <taxon>metagenomes</taxon>
        <taxon>ecological metagenomes</taxon>
    </lineage>
</organism>
<evidence type="ECO:0000256" key="9">
    <source>
        <dbReference type="ARBA" id="ARBA00022989"/>
    </source>
</evidence>
<keyword evidence="5 12" id="KW-0812">Transmembrane</keyword>
<dbReference type="Pfam" id="PF00116">
    <property type="entry name" value="COX2"/>
    <property type="match status" value="1"/>
</dbReference>
<dbReference type="GO" id="GO:0016020">
    <property type="term" value="C:membrane"/>
    <property type="evidence" value="ECO:0007669"/>
    <property type="project" value="UniProtKB-SubCell"/>
</dbReference>
<dbReference type="InterPro" id="IPR008972">
    <property type="entry name" value="Cupredoxin"/>
</dbReference>
<feature type="transmembrane region" description="Helical" evidence="12">
    <location>
        <begin position="28"/>
        <end position="53"/>
    </location>
</feature>
<reference evidence="14" key="1">
    <citation type="submission" date="2018-05" db="EMBL/GenBank/DDBJ databases">
        <authorList>
            <person name="Lanie J.A."/>
            <person name="Ng W.-L."/>
            <person name="Kazmierczak K.M."/>
            <person name="Andrzejewski T.M."/>
            <person name="Davidsen T.M."/>
            <person name="Wayne K.J."/>
            <person name="Tettelin H."/>
            <person name="Glass J.I."/>
            <person name="Rusch D."/>
            <person name="Podicherti R."/>
            <person name="Tsui H.-C.T."/>
            <person name="Winkler M.E."/>
        </authorList>
    </citation>
    <scope>NUCLEOTIDE SEQUENCE</scope>
</reference>
<comment type="subcellular location">
    <subcellularLocation>
        <location evidence="1">Membrane</location>
        <topology evidence="1">Multi-pass membrane protein</topology>
    </subcellularLocation>
</comment>
<evidence type="ECO:0000256" key="6">
    <source>
        <dbReference type="ARBA" id="ARBA00022723"/>
    </source>
</evidence>
<dbReference type="PANTHER" id="PTHR22888:SF9">
    <property type="entry name" value="CYTOCHROME C OXIDASE SUBUNIT 2"/>
    <property type="match status" value="1"/>
</dbReference>
<dbReference type="SUPFAM" id="SSF49503">
    <property type="entry name" value="Cupredoxins"/>
    <property type="match status" value="1"/>
</dbReference>
<dbReference type="AlphaFoldDB" id="A0A381XIN9"/>
<evidence type="ECO:0000256" key="5">
    <source>
        <dbReference type="ARBA" id="ARBA00022692"/>
    </source>
</evidence>
<proteinExistence type="inferred from homology"/>
<dbReference type="GO" id="GO:0004129">
    <property type="term" value="F:cytochrome-c oxidase activity"/>
    <property type="evidence" value="ECO:0007669"/>
    <property type="project" value="UniProtKB-EC"/>
</dbReference>
<evidence type="ECO:0000256" key="11">
    <source>
        <dbReference type="ARBA" id="ARBA00023136"/>
    </source>
</evidence>
<evidence type="ECO:0000256" key="1">
    <source>
        <dbReference type="ARBA" id="ARBA00004141"/>
    </source>
</evidence>
<dbReference type="Gene3D" id="2.60.40.420">
    <property type="entry name" value="Cupredoxins - blue copper proteins"/>
    <property type="match status" value="1"/>
</dbReference>
<evidence type="ECO:0000313" key="14">
    <source>
        <dbReference type="EMBL" id="SVA64331.1"/>
    </source>
</evidence>
<dbReference type="InterPro" id="IPR002429">
    <property type="entry name" value="CcO_II-like_C"/>
</dbReference>
<keyword evidence="7" id="KW-1278">Translocase</keyword>
<evidence type="ECO:0000256" key="3">
    <source>
        <dbReference type="ARBA" id="ARBA00012949"/>
    </source>
</evidence>
<dbReference type="PROSITE" id="PS50857">
    <property type="entry name" value="COX2_CUA"/>
    <property type="match status" value="1"/>
</dbReference>
<comment type="similarity">
    <text evidence="2">Belongs to the cytochrome c oxidase subunit 2 family.</text>
</comment>
<dbReference type="Gene3D" id="1.10.287.90">
    <property type="match status" value="1"/>
</dbReference>